<evidence type="ECO:0000313" key="3">
    <source>
        <dbReference type="Proteomes" id="UP000006426"/>
    </source>
</evidence>
<dbReference type="EMBL" id="CP031226">
    <property type="protein sequence ID" value="AXH59870.1"/>
    <property type="molecule type" value="Genomic_DNA"/>
</dbReference>
<name>A0AAD0V9F2_PSEAV</name>
<geneLocation type="plasmid" evidence="3">
    <name>pmppla107</name>
</geneLocation>
<evidence type="ECO:0000313" key="2">
    <source>
        <dbReference type="EMBL" id="AXH59870.1"/>
    </source>
</evidence>
<dbReference type="Proteomes" id="UP000006426">
    <property type="component" value="Plasmid pmppla107"/>
</dbReference>
<protein>
    <submittedName>
        <fullName evidence="2">Uncharacterized protein</fullName>
    </submittedName>
</protein>
<evidence type="ECO:0000256" key="1">
    <source>
        <dbReference type="SAM" id="MobiDB-lite"/>
    </source>
</evidence>
<keyword evidence="2" id="KW-0614">Plasmid</keyword>
<reference evidence="2 3" key="1">
    <citation type="journal article" date="2011" name="PLoS Pathog.">
        <title>Dynamic evolution of pathogenicity revealed by sequencing and comparative genomics of 19 Pseudomonas syringae isolates.</title>
        <authorList>
            <person name="Baltrus D.A."/>
            <person name="Nishimura M.T."/>
            <person name="Romanchuk A."/>
            <person name="Chang J.H."/>
            <person name="Mukhtar M.S."/>
            <person name="Cherkis K."/>
            <person name="Roach J."/>
            <person name="Grant S.R."/>
            <person name="Jones C.D."/>
            <person name="Dangl J.L."/>
        </authorList>
    </citation>
    <scope>NUCLEOTIDE SEQUENCE [LARGE SCALE GENOMIC DNA]</scope>
    <source>
        <strain evidence="2 3">M301315</strain>
    </source>
</reference>
<accession>A0AAD0V9F2</accession>
<feature type="region of interest" description="Disordered" evidence="1">
    <location>
        <begin position="336"/>
        <end position="356"/>
    </location>
</feature>
<organism evidence="2 3">
    <name type="scientific">Pseudomonas amygdali pv. lachrymans str. M301315</name>
    <dbReference type="NCBI Taxonomy" id="629260"/>
    <lineage>
        <taxon>Bacteria</taxon>
        <taxon>Pseudomonadati</taxon>
        <taxon>Pseudomonadota</taxon>
        <taxon>Gammaproteobacteria</taxon>
        <taxon>Pseudomonadales</taxon>
        <taxon>Pseudomonadaceae</taxon>
        <taxon>Pseudomonas</taxon>
        <taxon>Pseudomonas amygdali</taxon>
    </lineage>
</organism>
<gene>
    <name evidence="2" type="ORF">PLA107_032105</name>
</gene>
<dbReference type="GeneID" id="39474495"/>
<proteinExistence type="predicted"/>
<dbReference type="RefSeq" id="WP_005741833.1">
    <property type="nucleotide sequence ID" value="NZ_CP031226.1"/>
</dbReference>
<sequence>MKKITVDMDMDAEVAAIVDFVKQKWSPIPELEQLVTKVRDQALYNARAWFHEGKFSVKMIELSNQREKMVEALLDDPEEKSAASLYDNVVRALEQIRRPASMMRDAALTLDVDHENKGFDEFTIPLSKRLIKEIPGFSRSKPVGWAALSKNYPDHSDSAEYDYGSDRQIFQGVDPEGRTWHLVEKLALPNLMHDYKEQRRTPTYMLVSSIYSHFLGVIEYLNTQKMVSAIESALPLTEQGVVFNLKPEANTGNPHADILLAKITGLPSREQFERSVQNSRDFDALSDEEKTERKAANAVRIKAMMQKSFALDPEGEKRLIEQRRQETQEMKVLMRTYFPGVDPSSKSPKQGNELER</sequence>
<dbReference type="AlphaFoldDB" id="A0AAD0V9F2"/>